<name>A0A8J5YU70_9ROSI</name>
<keyword evidence="4" id="KW-0663">Pyridoxal phosphate</keyword>
<dbReference type="AlphaFoldDB" id="A0A8J5YU70"/>
<sequence length="510" mass="57293">MKSIVSSKYLACLVGSIILNLLFIINIYVGGQWKLSWSSRAAIEAETVAAIYCSGHGRAYLDGLVVDGNKPVCDCNTCFTGPDCSQFIPHCTANADGYLRIVSPCLSSFFAQRSLDPEYLTARTLPSDQLRDPPVRIRGRALEGPVYAWLSGDPLFLEPFWMQHLASSALVVAGWHQMSYTYGGKSFCSEELAKVVRKVHASVGNAVTQNRFIIFGAGSTQVLSAAVFALSPENTSSPAKVVTSVPYYPVDKQQTQYFSSQKFKYEGDAYRWKNRSDCSSTNMIEIVTSPNNPDGQLKKAIFHGPNVKTIYDHAYYWPHFTPIPAPSDEDVMVFTLSKLTGHAGTRLGWAVIKDETVFNRMMIHMQMNSMGVSKDAQLRAFKLLNVVLEEGTGIFDFAYQTMKSRWERFVQTVSLSNRFSLQENNPQYCTFYNKVRQLSPAYAWLKCEREEDKDCYAILEAANIIGRQGNLFGAEDGYVRLSLVRTQDDFDIFIERLHKLITEEDGDKTM</sequence>
<keyword evidence="5" id="KW-1133">Transmembrane helix</keyword>
<gene>
    <name evidence="8" type="ORF">CXB51_017034</name>
</gene>
<dbReference type="GO" id="GO:0008483">
    <property type="term" value="F:transaminase activity"/>
    <property type="evidence" value="ECO:0007669"/>
    <property type="project" value="UniProtKB-KW"/>
</dbReference>
<keyword evidence="5" id="KW-0812">Transmembrane</keyword>
<dbReference type="Proteomes" id="UP000701853">
    <property type="component" value="Chromosome 7"/>
</dbReference>
<dbReference type="Pfam" id="PF04863">
    <property type="entry name" value="EGF_alliinase"/>
    <property type="match status" value="1"/>
</dbReference>
<keyword evidence="9" id="KW-1185">Reference proteome</keyword>
<evidence type="ECO:0000313" key="9">
    <source>
        <dbReference type="Proteomes" id="UP000701853"/>
    </source>
</evidence>
<evidence type="ECO:0000256" key="4">
    <source>
        <dbReference type="ARBA" id="ARBA00022898"/>
    </source>
</evidence>
<dbReference type="InterPro" id="IPR006948">
    <property type="entry name" value="Alliinase_C"/>
</dbReference>
<evidence type="ECO:0000256" key="3">
    <source>
        <dbReference type="ARBA" id="ARBA00022576"/>
    </source>
</evidence>
<evidence type="ECO:0000259" key="7">
    <source>
        <dbReference type="Pfam" id="PF04864"/>
    </source>
</evidence>
<evidence type="ECO:0000313" key="8">
    <source>
        <dbReference type="EMBL" id="KAG8489062.1"/>
    </source>
</evidence>
<dbReference type="Gene3D" id="3.90.1150.10">
    <property type="entry name" value="Aspartate Aminotransferase, domain 1"/>
    <property type="match status" value="1"/>
</dbReference>
<proteinExistence type="inferred from homology"/>
<dbReference type="Pfam" id="PF04864">
    <property type="entry name" value="Alliinase_C"/>
    <property type="match status" value="1"/>
</dbReference>
<accession>A0A8J5YU70</accession>
<protein>
    <submittedName>
        <fullName evidence="8">Uncharacterized protein</fullName>
    </submittedName>
</protein>
<dbReference type="OrthoDB" id="2020362at2759"/>
<evidence type="ECO:0000259" key="6">
    <source>
        <dbReference type="Pfam" id="PF04863"/>
    </source>
</evidence>
<keyword evidence="3" id="KW-0808">Transferase</keyword>
<dbReference type="InterPro" id="IPR015424">
    <property type="entry name" value="PyrdxlP-dep_Trfase"/>
</dbReference>
<evidence type="ECO:0000256" key="2">
    <source>
        <dbReference type="ARBA" id="ARBA00006312"/>
    </source>
</evidence>
<dbReference type="GO" id="GO:0006520">
    <property type="term" value="P:amino acid metabolic process"/>
    <property type="evidence" value="ECO:0007669"/>
    <property type="project" value="TreeGrafter"/>
</dbReference>
<dbReference type="InterPro" id="IPR050478">
    <property type="entry name" value="Ethylene_sulfur-biosynth"/>
</dbReference>
<dbReference type="InterPro" id="IPR015422">
    <property type="entry name" value="PyrdxlP-dep_Trfase_small"/>
</dbReference>
<reference evidence="8 9" key="1">
    <citation type="journal article" date="2021" name="bioRxiv">
        <title>The Gossypium anomalum genome as a resource for cotton improvement and evolutionary analysis of hybrid incompatibility.</title>
        <authorList>
            <person name="Grover C.E."/>
            <person name="Yuan D."/>
            <person name="Arick M.A."/>
            <person name="Miller E.R."/>
            <person name="Hu G."/>
            <person name="Peterson D.G."/>
            <person name="Wendel J.F."/>
            <person name="Udall J.A."/>
        </authorList>
    </citation>
    <scope>NUCLEOTIDE SEQUENCE [LARGE SCALE GENOMIC DNA]</scope>
    <source>
        <strain evidence="8">JFW-Udall</strain>
        <tissue evidence="8">Leaf</tissue>
    </source>
</reference>
<dbReference type="SUPFAM" id="SSF53383">
    <property type="entry name" value="PLP-dependent transferases"/>
    <property type="match status" value="1"/>
</dbReference>
<dbReference type="EMBL" id="JAHUZN010000007">
    <property type="protein sequence ID" value="KAG8489062.1"/>
    <property type="molecule type" value="Genomic_DNA"/>
</dbReference>
<feature type="domain" description="Alliinase EGF-like" evidence="6">
    <location>
        <begin position="36"/>
        <end position="91"/>
    </location>
</feature>
<dbReference type="InterPro" id="IPR037029">
    <property type="entry name" value="Alliinase_N_sf"/>
</dbReference>
<dbReference type="PANTHER" id="PTHR43795">
    <property type="entry name" value="BIFUNCTIONAL ASPARTATE AMINOTRANSFERASE AND GLUTAMATE/ASPARTATE-PREPHENATE AMINOTRANSFERASE-RELATED"/>
    <property type="match status" value="1"/>
</dbReference>
<feature type="transmembrane region" description="Helical" evidence="5">
    <location>
        <begin position="9"/>
        <end position="29"/>
    </location>
</feature>
<dbReference type="CDD" id="cd00609">
    <property type="entry name" value="AAT_like"/>
    <property type="match status" value="1"/>
</dbReference>
<dbReference type="InterPro" id="IPR006947">
    <property type="entry name" value="EGF_alliinase"/>
</dbReference>
<comment type="caution">
    <text evidence="8">The sequence shown here is derived from an EMBL/GenBank/DDBJ whole genome shotgun (WGS) entry which is preliminary data.</text>
</comment>
<comment type="similarity">
    <text evidence="2">Belongs to the alliinase family.</text>
</comment>
<dbReference type="Gene3D" id="3.40.640.10">
    <property type="entry name" value="Type I PLP-dependent aspartate aminotransferase-like (Major domain)"/>
    <property type="match status" value="1"/>
</dbReference>
<keyword evidence="3" id="KW-0032">Aminotransferase</keyword>
<evidence type="ECO:0000256" key="5">
    <source>
        <dbReference type="SAM" id="Phobius"/>
    </source>
</evidence>
<dbReference type="PANTHER" id="PTHR43795:SF20">
    <property type="entry name" value="TRYPTOPHAN AMINOTRANSFERASE-RELATED PROTEIN 3"/>
    <property type="match status" value="1"/>
</dbReference>
<comment type="cofactor">
    <cofactor evidence="1">
        <name>pyridoxal 5'-phosphate</name>
        <dbReference type="ChEBI" id="CHEBI:597326"/>
    </cofactor>
</comment>
<organism evidence="8 9">
    <name type="scientific">Gossypium anomalum</name>
    <dbReference type="NCBI Taxonomy" id="47600"/>
    <lineage>
        <taxon>Eukaryota</taxon>
        <taxon>Viridiplantae</taxon>
        <taxon>Streptophyta</taxon>
        <taxon>Embryophyta</taxon>
        <taxon>Tracheophyta</taxon>
        <taxon>Spermatophyta</taxon>
        <taxon>Magnoliopsida</taxon>
        <taxon>eudicotyledons</taxon>
        <taxon>Gunneridae</taxon>
        <taxon>Pentapetalae</taxon>
        <taxon>rosids</taxon>
        <taxon>malvids</taxon>
        <taxon>Malvales</taxon>
        <taxon>Malvaceae</taxon>
        <taxon>Malvoideae</taxon>
        <taxon>Gossypium</taxon>
    </lineage>
</organism>
<dbReference type="GO" id="GO:0016846">
    <property type="term" value="F:carbon-sulfur lyase activity"/>
    <property type="evidence" value="ECO:0007669"/>
    <property type="project" value="InterPro"/>
</dbReference>
<evidence type="ECO:0000256" key="1">
    <source>
        <dbReference type="ARBA" id="ARBA00001933"/>
    </source>
</evidence>
<dbReference type="Gene3D" id="2.10.25.30">
    <property type="entry name" value="EGF-like, alliinase"/>
    <property type="match status" value="2"/>
</dbReference>
<keyword evidence="5" id="KW-0472">Membrane</keyword>
<feature type="domain" description="Alliinase C-terminal" evidence="7">
    <location>
        <begin position="151"/>
        <end position="500"/>
    </location>
</feature>
<dbReference type="InterPro" id="IPR015421">
    <property type="entry name" value="PyrdxlP-dep_Trfase_major"/>
</dbReference>